<gene>
    <name evidence="8" type="ordered locus">Sden_3152</name>
</gene>
<dbReference type="SUPFAM" id="SSF46689">
    <property type="entry name" value="Homeodomain-like"/>
    <property type="match status" value="2"/>
</dbReference>
<dbReference type="PROSITE" id="PS01124">
    <property type="entry name" value="HTH_ARAC_FAMILY_2"/>
    <property type="match status" value="1"/>
</dbReference>
<keyword evidence="1" id="KW-0547">Nucleotide-binding</keyword>
<dbReference type="GO" id="GO:0043565">
    <property type="term" value="F:sequence-specific DNA binding"/>
    <property type="evidence" value="ECO:0007669"/>
    <property type="project" value="InterPro"/>
</dbReference>
<dbReference type="PANTHER" id="PTHR43280">
    <property type="entry name" value="ARAC-FAMILY TRANSCRIPTIONAL REGULATOR"/>
    <property type="match status" value="1"/>
</dbReference>
<evidence type="ECO:0000256" key="1">
    <source>
        <dbReference type="ARBA" id="ARBA00022741"/>
    </source>
</evidence>
<sequence>MNDIKLKAAINNQQLTSWIGESAFILITKQRLGAMAKSELPVLIIGERGTGKEIAARMLHDCSVRTGAPFISISCKNSNKQQLIAQIEKGISAAQGGSLYIKNVDDLVEEATGSLKSFWLRNDVSKPDVRLIVSSSTAPMIEVELIENEAGLIKEHFLHWLHYHCLNIELPTLSNREQDIEALVQAYQLSDHNIGKLSFQACAWDTLKHYSWPENVKQLKRCLDKLAVQAESSIINRQILLNSFPLMRQTQALSELCIDPIKRQIFTKPYLKIDNQAVGFSAPVLTVNHQQDQVGSTESDNIVHHAKNHPGLNKAITYLYKNFKAHLTMEELAKHACISPSHLSYLFKHYLGMSFKQVLLRLRIVKAMEIFSQTPHRQVTQVCDDVGFSDLSFFVRKFKTTVGVSPGVYRDQFSQSESSPELLALVNDLAHPLLQLYIQH</sequence>
<dbReference type="SUPFAM" id="SSF52540">
    <property type="entry name" value="P-loop containing nucleoside triphosphate hydrolases"/>
    <property type="match status" value="1"/>
</dbReference>
<keyword evidence="4" id="KW-0238">DNA-binding</keyword>
<dbReference type="eggNOG" id="COG2207">
    <property type="taxonomic scope" value="Bacteria"/>
</dbReference>
<dbReference type="InterPro" id="IPR018060">
    <property type="entry name" value="HTH_AraC"/>
</dbReference>
<dbReference type="Gene3D" id="1.10.10.60">
    <property type="entry name" value="Homeodomain-like"/>
    <property type="match status" value="2"/>
</dbReference>
<dbReference type="Pfam" id="PF25601">
    <property type="entry name" value="AAA_lid_14"/>
    <property type="match status" value="1"/>
</dbReference>
<evidence type="ECO:0000256" key="5">
    <source>
        <dbReference type="ARBA" id="ARBA00023163"/>
    </source>
</evidence>
<evidence type="ECO:0000313" key="8">
    <source>
        <dbReference type="EMBL" id="ABE56428.1"/>
    </source>
</evidence>
<keyword evidence="2" id="KW-0067">ATP-binding</keyword>
<dbReference type="InterPro" id="IPR002078">
    <property type="entry name" value="Sigma_54_int"/>
</dbReference>
<keyword evidence="5" id="KW-0804">Transcription</keyword>
<name>Q12JE8_SHEDO</name>
<reference evidence="8 9" key="1">
    <citation type="submission" date="2006-03" db="EMBL/GenBank/DDBJ databases">
        <title>Complete sequence of Shewanella denitrificans OS217.</title>
        <authorList>
            <consortium name="US DOE Joint Genome Institute"/>
            <person name="Copeland A."/>
            <person name="Lucas S."/>
            <person name="Lapidus A."/>
            <person name="Barry K."/>
            <person name="Detter J.C."/>
            <person name="Glavina del Rio T."/>
            <person name="Hammon N."/>
            <person name="Israni S."/>
            <person name="Dalin E."/>
            <person name="Tice H."/>
            <person name="Pitluck S."/>
            <person name="Brettin T."/>
            <person name="Bruce D."/>
            <person name="Han C."/>
            <person name="Tapia R."/>
            <person name="Gilna P."/>
            <person name="Kiss H."/>
            <person name="Schmutz J."/>
            <person name="Larimer F."/>
            <person name="Land M."/>
            <person name="Hauser L."/>
            <person name="Kyrpides N."/>
            <person name="Lykidis A."/>
            <person name="Richardson P."/>
        </authorList>
    </citation>
    <scope>NUCLEOTIDE SEQUENCE [LARGE SCALE GENOMIC DNA]</scope>
    <source>
        <strain evidence="9">OS217 / ATCC BAA-1090 / DSM 15013</strain>
    </source>
</reference>
<dbReference type="GO" id="GO:0005524">
    <property type="term" value="F:ATP binding"/>
    <property type="evidence" value="ECO:0007669"/>
    <property type="project" value="InterPro"/>
</dbReference>
<organism evidence="8 9">
    <name type="scientific">Shewanella denitrificans (strain OS217 / ATCC BAA-1090 / DSM 15013)</name>
    <dbReference type="NCBI Taxonomy" id="318161"/>
    <lineage>
        <taxon>Bacteria</taxon>
        <taxon>Pseudomonadati</taxon>
        <taxon>Pseudomonadota</taxon>
        <taxon>Gammaproteobacteria</taxon>
        <taxon>Alteromonadales</taxon>
        <taxon>Shewanellaceae</taxon>
        <taxon>Shewanella</taxon>
    </lineage>
</organism>
<dbReference type="PROSITE" id="PS50045">
    <property type="entry name" value="SIGMA54_INTERACT_4"/>
    <property type="match status" value="1"/>
</dbReference>
<keyword evidence="3" id="KW-0805">Transcription regulation</keyword>
<dbReference type="InterPro" id="IPR027417">
    <property type="entry name" value="P-loop_NTPase"/>
</dbReference>
<evidence type="ECO:0000259" key="7">
    <source>
        <dbReference type="PROSITE" id="PS50045"/>
    </source>
</evidence>
<dbReference type="Pfam" id="PF14532">
    <property type="entry name" value="Sigma54_activ_2"/>
    <property type="match status" value="1"/>
</dbReference>
<dbReference type="HOGENOM" id="CLU_042380_0_0_6"/>
<dbReference type="KEGG" id="sdn:Sden_3152"/>
<dbReference type="Gene3D" id="3.40.50.300">
    <property type="entry name" value="P-loop containing nucleotide triphosphate hydrolases"/>
    <property type="match status" value="1"/>
</dbReference>
<keyword evidence="9" id="KW-1185">Reference proteome</keyword>
<dbReference type="eggNOG" id="COG2204">
    <property type="taxonomic scope" value="Bacteria"/>
</dbReference>
<dbReference type="PANTHER" id="PTHR43280:SF2">
    <property type="entry name" value="HTH-TYPE TRANSCRIPTIONAL REGULATOR EXSA"/>
    <property type="match status" value="1"/>
</dbReference>
<dbReference type="AlphaFoldDB" id="Q12JE8"/>
<protein>
    <submittedName>
        <fullName evidence="8">Transcriptional regulator, AraC family</fullName>
    </submittedName>
</protein>
<dbReference type="EMBL" id="CP000302">
    <property type="protein sequence ID" value="ABE56428.1"/>
    <property type="molecule type" value="Genomic_DNA"/>
</dbReference>
<dbReference type="STRING" id="318161.Sden_3152"/>
<evidence type="ECO:0000256" key="2">
    <source>
        <dbReference type="ARBA" id="ARBA00022840"/>
    </source>
</evidence>
<evidence type="ECO:0000256" key="4">
    <source>
        <dbReference type="ARBA" id="ARBA00023125"/>
    </source>
</evidence>
<evidence type="ECO:0000313" key="9">
    <source>
        <dbReference type="Proteomes" id="UP000001982"/>
    </source>
</evidence>
<dbReference type="RefSeq" id="WP_011497573.1">
    <property type="nucleotide sequence ID" value="NC_007954.1"/>
</dbReference>
<dbReference type="Pfam" id="PF12833">
    <property type="entry name" value="HTH_18"/>
    <property type="match status" value="1"/>
</dbReference>
<feature type="domain" description="Sigma-54 factor interaction" evidence="7">
    <location>
        <begin position="18"/>
        <end position="228"/>
    </location>
</feature>
<dbReference type="InterPro" id="IPR009057">
    <property type="entry name" value="Homeodomain-like_sf"/>
</dbReference>
<dbReference type="GO" id="GO:0003700">
    <property type="term" value="F:DNA-binding transcription factor activity"/>
    <property type="evidence" value="ECO:0007669"/>
    <property type="project" value="InterPro"/>
</dbReference>
<evidence type="ECO:0000256" key="3">
    <source>
        <dbReference type="ARBA" id="ARBA00023015"/>
    </source>
</evidence>
<accession>Q12JE8</accession>
<dbReference type="Gene3D" id="1.10.8.60">
    <property type="match status" value="1"/>
</dbReference>
<dbReference type="OrthoDB" id="7349394at2"/>
<dbReference type="InterPro" id="IPR058031">
    <property type="entry name" value="AAA_lid_NorR"/>
</dbReference>
<proteinExistence type="predicted"/>
<dbReference type="Proteomes" id="UP000001982">
    <property type="component" value="Chromosome"/>
</dbReference>
<dbReference type="SMART" id="SM00342">
    <property type="entry name" value="HTH_ARAC"/>
    <property type="match status" value="1"/>
</dbReference>
<evidence type="ECO:0000259" key="6">
    <source>
        <dbReference type="PROSITE" id="PS01124"/>
    </source>
</evidence>
<feature type="domain" description="HTH araC/xylS-type" evidence="6">
    <location>
        <begin position="313"/>
        <end position="412"/>
    </location>
</feature>